<proteinExistence type="predicted"/>
<dbReference type="KEGG" id="dpx:DAPPUDRAFT_114803"/>
<dbReference type="EMBL" id="GL732661">
    <property type="protein sequence ID" value="EFX68136.1"/>
    <property type="molecule type" value="Genomic_DNA"/>
</dbReference>
<feature type="region of interest" description="Disordered" evidence="1">
    <location>
        <begin position="1"/>
        <end position="25"/>
    </location>
</feature>
<dbReference type="HOGENOM" id="CLU_2225822_0_0_1"/>
<evidence type="ECO:0000313" key="2">
    <source>
        <dbReference type="EMBL" id="EFX68136.1"/>
    </source>
</evidence>
<evidence type="ECO:0000313" key="3">
    <source>
        <dbReference type="Proteomes" id="UP000000305"/>
    </source>
</evidence>
<protein>
    <submittedName>
        <fullName evidence="2">Uncharacterized protein</fullName>
    </submittedName>
</protein>
<dbReference type="Proteomes" id="UP000000305">
    <property type="component" value="Unassembled WGS sequence"/>
</dbReference>
<gene>
    <name evidence="2" type="ORF">DAPPUDRAFT_114803</name>
</gene>
<dbReference type="InParanoid" id="E9HJA3"/>
<organism evidence="2 3">
    <name type="scientific">Daphnia pulex</name>
    <name type="common">Water flea</name>
    <dbReference type="NCBI Taxonomy" id="6669"/>
    <lineage>
        <taxon>Eukaryota</taxon>
        <taxon>Metazoa</taxon>
        <taxon>Ecdysozoa</taxon>
        <taxon>Arthropoda</taxon>
        <taxon>Crustacea</taxon>
        <taxon>Branchiopoda</taxon>
        <taxon>Diplostraca</taxon>
        <taxon>Cladocera</taxon>
        <taxon>Anomopoda</taxon>
        <taxon>Daphniidae</taxon>
        <taxon>Daphnia</taxon>
    </lineage>
</organism>
<dbReference type="AlphaFoldDB" id="E9HJA3"/>
<keyword evidence="3" id="KW-1185">Reference proteome</keyword>
<name>E9HJA3_DAPPU</name>
<reference evidence="2 3" key="1">
    <citation type="journal article" date="2011" name="Science">
        <title>The ecoresponsive genome of Daphnia pulex.</title>
        <authorList>
            <person name="Colbourne J.K."/>
            <person name="Pfrender M.E."/>
            <person name="Gilbert D."/>
            <person name="Thomas W.K."/>
            <person name="Tucker A."/>
            <person name="Oakley T.H."/>
            <person name="Tokishita S."/>
            <person name="Aerts A."/>
            <person name="Arnold G.J."/>
            <person name="Basu M.K."/>
            <person name="Bauer D.J."/>
            <person name="Caceres C.E."/>
            <person name="Carmel L."/>
            <person name="Casola C."/>
            <person name="Choi J.H."/>
            <person name="Detter J.C."/>
            <person name="Dong Q."/>
            <person name="Dusheyko S."/>
            <person name="Eads B.D."/>
            <person name="Frohlich T."/>
            <person name="Geiler-Samerotte K.A."/>
            <person name="Gerlach D."/>
            <person name="Hatcher P."/>
            <person name="Jogdeo S."/>
            <person name="Krijgsveld J."/>
            <person name="Kriventseva E.V."/>
            <person name="Kultz D."/>
            <person name="Laforsch C."/>
            <person name="Lindquist E."/>
            <person name="Lopez J."/>
            <person name="Manak J.R."/>
            <person name="Muller J."/>
            <person name="Pangilinan J."/>
            <person name="Patwardhan R.P."/>
            <person name="Pitluck S."/>
            <person name="Pritham E.J."/>
            <person name="Rechtsteiner A."/>
            <person name="Rho M."/>
            <person name="Rogozin I.B."/>
            <person name="Sakarya O."/>
            <person name="Salamov A."/>
            <person name="Schaack S."/>
            <person name="Shapiro H."/>
            <person name="Shiga Y."/>
            <person name="Skalitzky C."/>
            <person name="Smith Z."/>
            <person name="Souvorov A."/>
            <person name="Sung W."/>
            <person name="Tang Z."/>
            <person name="Tsuchiya D."/>
            <person name="Tu H."/>
            <person name="Vos H."/>
            <person name="Wang M."/>
            <person name="Wolf Y.I."/>
            <person name="Yamagata H."/>
            <person name="Yamada T."/>
            <person name="Ye Y."/>
            <person name="Shaw J.R."/>
            <person name="Andrews J."/>
            <person name="Crease T.J."/>
            <person name="Tang H."/>
            <person name="Lucas S.M."/>
            <person name="Robertson H.M."/>
            <person name="Bork P."/>
            <person name="Koonin E.V."/>
            <person name="Zdobnov E.M."/>
            <person name="Grigoriev I.V."/>
            <person name="Lynch M."/>
            <person name="Boore J.L."/>
        </authorList>
    </citation>
    <scope>NUCLEOTIDE SEQUENCE [LARGE SCALE GENOMIC DNA]</scope>
</reference>
<accession>E9HJA3</accession>
<evidence type="ECO:0000256" key="1">
    <source>
        <dbReference type="SAM" id="MobiDB-lite"/>
    </source>
</evidence>
<sequence>MEFDPILQGNTRREDVTSLVDGTSSMPPEMLSYKLPLMAFHRMEQEPTKTKAIVEEEALTIEEVSVDPPQEQERPKVQLRKSQDTVEPPVVFVLSTDIMEKPFIKQ</sequence>